<keyword evidence="2" id="KW-0413">Isomerase</keyword>
<feature type="domain" description="DSBA-like thioredoxin" evidence="1">
    <location>
        <begin position="7"/>
        <end position="206"/>
    </location>
</feature>
<dbReference type="Gene3D" id="3.40.30.10">
    <property type="entry name" value="Glutaredoxin"/>
    <property type="match status" value="1"/>
</dbReference>
<dbReference type="InterPro" id="IPR036249">
    <property type="entry name" value="Thioredoxin-like_sf"/>
</dbReference>
<dbReference type="CDD" id="cd03024">
    <property type="entry name" value="DsbA_FrnE"/>
    <property type="match status" value="1"/>
</dbReference>
<dbReference type="RefSeq" id="WP_073200836.1">
    <property type="nucleotide sequence ID" value="NZ_FRBN01000042.1"/>
</dbReference>
<dbReference type="Proteomes" id="UP000184191">
    <property type="component" value="Unassembled WGS sequence"/>
</dbReference>
<accession>A0A1M7DJ74</accession>
<proteinExistence type="predicted"/>
<organism evidence="2 3">
    <name type="scientific">Roseovarius marisflavi</name>
    <dbReference type="NCBI Taxonomy" id="1054996"/>
    <lineage>
        <taxon>Bacteria</taxon>
        <taxon>Pseudomonadati</taxon>
        <taxon>Pseudomonadota</taxon>
        <taxon>Alphaproteobacteria</taxon>
        <taxon>Rhodobacterales</taxon>
        <taxon>Roseobacteraceae</taxon>
        <taxon>Roseovarius</taxon>
    </lineage>
</organism>
<evidence type="ECO:0000313" key="3">
    <source>
        <dbReference type="Proteomes" id="UP000184191"/>
    </source>
</evidence>
<dbReference type="GO" id="GO:0016491">
    <property type="term" value="F:oxidoreductase activity"/>
    <property type="evidence" value="ECO:0007669"/>
    <property type="project" value="InterPro"/>
</dbReference>
<dbReference type="EMBL" id="FRBN01000042">
    <property type="protein sequence ID" value="SHL79448.1"/>
    <property type="molecule type" value="Genomic_DNA"/>
</dbReference>
<keyword evidence="3" id="KW-1185">Reference proteome</keyword>
<dbReference type="GO" id="GO:0016853">
    <property type="term" value="F:isomerase activity"/>
    <property type="evidence" value="ECO:0007669"/>
    <property type="project" value="UniProtKB-KW"/>
</dbReference>
<dbReference type="SUPFAM" id="SSF52833">
    <property type="entry name" value="Thioredoxin-like"/>
    <property type="match status" value="1"/>
</dbReference>
<name>A0A1M7DJ74_9RHOB</name>
<reference evidence="3" key="1">
    <citation type="submission" date="2016-11" db="EMBL/GenBank/DDBJ databases">
        <authorList>
            <person name="Varghese N."/>
            <person name="Submissions S."/>
        </authorList>
    </citation>
    <scope>NUCLEOTIDE SEQUENCE [LARGE SCALE GENOMIC DNA]</scope>
    <source>
        <strain evidence="3">DSM 29327</strain>
    </source>
</reference>
<dbReference type="PANTHER" id="PTHR13887:SF41">
    <property type="entry name" value="THIOREDOXIN SUPERFAMILY PROTEIN"/>
    <property type="match status" value="1"/>
</dbReference>
<dbReference type="PANTHER" id="PTHR13887">
    <property type="entry name" value="GLUTATHIONE S-TRANSFERASE KAPPA"/>
    <property type="match status" value="1"/>
</dbReference>
<dbReference type="AlphaFoldDB" id="A0A1M7DJ74"/>
<dbReference type="Pfam" id="PF01323">
    <property type="entry name" value="DSBA"/>
    <property type="match status" value="1"/>
</dbReference>
<gene>
    <name evidence="2" type="ORF">SAMN05444414_1427</name>
</gene>
<dbReference type="InterPro" id="IPR001853">
    <property type="entry name" value="DSBA-like_thioredoxin_dom"/>
</dbReference>
<dbReference type="STRING" id="1054996.SAMN05444414_1427"/>
<evidence type="ECO:0000259" key="1">
    <source>
        <dbReference type="Pfam" id="PF01323"/>
    </source>
</evidence>
<sequence>MTTPIRVDIVSDVVCPWCAIGYFQLARAVRDTDIKIEVHWNPFELNPAMAQEGENLRAHLAVKYGTTPEGSATARTRLTEMGAALGFIFNYADDMRMYNTFRAHQLIDWAEEQARAHEAKMALLAAFFTDRRDVSDVRVLAELADDIGLDPRAARAMLDSGERADAVREKQRFWTARGVQGVPAMIFERQHLVTGAQGEATYASILKQLKAAQAA</sequence>
<protein>
    <submittedName>
        <fullName evidence="2">Predicted dithiol-disulfide isomerase, DsbA family</fullName>
    </submittedName>
</protein>
<dbReference type="OrthoDB" id="9799122at2"/>
<evidence type="ECO:0000313" key="2">
    <source>
        <dbReference type="EMBL" id="SHL79448.1"/>
    </source>
</evidence>